<sequence length="94" mass="10649">MASERVLSRFWPPTPRKKAEISNTLALTGLHERRQGRFVYQYLTQVLGETGGCLKIQCDSVFLSLCKVHIRGVAKNAGMDYFEMERDVKLASLS</sequence>
<protein>
    <submittedName>
        <fullName evidence="1">Uncharacterized protein</fullName>
    </submittedName>
</protein>
<dbReference type="EMBL" id="PHHE01000001">
    <property type="protein sequence ID" value="PKA71461.1"/>
    <property type="molecule type" value="Genomic_DNA"/>
</dbReference>
<reference evidence="1 2" key="1">
    <citation type="submission" date="2017-11" db="EMBL/GenBank/DDBJ databases">
        <title>Genome sequencing of a diverse group of Pseudomonas species.</title>
        <authorList>
            <person name="Loper J."/>
        </authorList>
    </citation>
    <scope>NUCLEOTIDE SEQUENCE [LARGE SCALE GENOMIC DNA]</scope>
    <source>
        <strain evidence="1 2">LMG 25716</strain>
    </source>
</reference>
<evidence type="ECO:0000313" key="1">
    <source>
        <dbReference type="EMBL" id="PKA71461.1"/>
    </source>
</evidence>
<evidence type="ECO:0000313" key="2">
    <source>
        <dbReference type="Proteomes" id="UP000232455"/>
    </source>
</evidence>
<keyword evidence="2" id="KW-1185">Reference proteome</keyword>
<dbReference type="Proteomes" id="UP000232455">
    <property type="component" value="Unassembled WGS sequence"/>
</dbReference>
<gene>
    <name evidence="1" type="ORF">ATI02_4443</name>
</gene>
<organism evidence="1 2">
    <name type="scientific">Pseudomonas baetica</name>
    <dbReference type="NCBI Taxonomy" id="674054"/>
    <lineage>
        <taxon>Bacteria</taxon>
        <taxon>Pseudomonadati</taxon>
        <taxon>Pseudomonadota</taxon>
        <taxon>Gammaproteobacteria</taxon>
        <taxon>Pseudomonadales</taxon>
        <taxon>Pseudomonadaceae</taxon>
        <taxon>Pseudomonas</taxon>
    </lineage>
</organism>
<accession>A0ABX4Q3X1</accession>
<comment type="caution">
    <text evidence="1">The sequence shown here is derived from an EMBL/GenBank/DDBJ whole genome shotgun (WGS) entry which is preliminary data.</text>
</comment>
<proteinExistence type="predicted"/>
<name>A0ABX4Q3X1_9PSED</name>